<dbReference type="Pfam" id="PF00668">
    <property type="entry name" value="Condensation"/>
    <property type="match status" value="1"/>
</dbReference>
<name>A0A5J4TIB6_9EUKA</name>
<protein>
    <recommendedName>
        <fullName evidence="1">Condensation domain-containing protein</fullName>
    </recommendedName>
</protein>
<dbReference type="Gene3D" id="3.30.559.10">
    <property type="entry name" value="Chloramphenicol acetyltransferase-like domain"/>
    <property type="match status" value="1"/>
</dbReference>
<dbReference type="SUPFAM" id="SSF52777">
    <property type="entry name" value="CoA-dependent acyltransferases"/>
    <property type="match status" value="1"/>
</dbReference>
<feature type="domain" description="Condensation" evidence="1">
    <location>
        <begin position="27"/>
        <end position="109"/>
    </location>
</feature>
<reference evidence="2 3" key="1">
    <citation type="submission" date="2019-03" db="EMBL/GenBank/DDBJ databases">
        <title>Single cell metagenomics reveals metabolic interactions within the superorganism composed of flagellate Streblomastix strix and complex community of Bacteroidetes bacteria on its surface.</title>
        <authorList>
            <person name="Treitli S.C."/>
            <person name="Kolisko M."/>
            <person name="Husnik F."/>
            <person name="Keeling P."/>
            <person name="Hampl V."/>
        </authorList>
    </citation>
    <scope>NUCLEOTIDE SEQUENCE [LARGE SCALE GENOMIC DNA]</scope>
    <source>
        <strain evidence="2">ST1C</strain>
    </source>
</reference>
<proteinExistence type="predicted"/>
<dbReference type="PANTHER" id="PTHR28037">
    <property type="entry name" value="ALCOHOL O-ACETYLTRANSFERASE 1-RELATED"/>
    <property type="match status" value="1"/>
</dbReference>
<dbReference type="AlphaFoldDB" id="A0A5J4TIB6"/>
<dbReference type="InterPro" id="IPR001242">
    <property type="entry name" value="Condensation_dom"/>
</dbReference>
<feature type="non-terminal residue" evidence="2">
    <location>
        <position position="1"/>
    </location>
</feature>
<dbReference type="PANTHER" id="PTHR28037:SF1">
    <property type="entry name" value="ALCOHOL O-ACETYLTRANSFERASE 1-RELATED"/>
    <property type="match status" value="1"/>
</dbReference>
<evidence type="ECO:0000259" key="1">
    <source>
        <dbReference type="Pfam" id="PF00668"/>
    </source>
</evidence>
<accession>A0A5J4TIB6</accession>
<gene>
    <name evidence="2" type="ORF">EZS28_046485</name>
</gene>
<evidence type="ECO:0000313" key="3">
    <source>
        <dbReference type="Proteomes" id="UP000324800"/>
    </source>
</evidence>
<dbReference type="Proteomes" id="UP000324800">
    <property type="component" value="Unassembled WGS sequence"/>
</dbReference>
<dbReference type="GO" id="GO:0003824">
    <property type="term" value="F:catalytic activity"/>
    <property type="evidence" value="ECO:0007669"/>
    <property type="project" value="InterPro"/>
</dbReference>
<sequence>VTQKHPTIKSRVVREKRDVFLYEAEKNIVIDYFDQPTDIKEWYTKTNQIPFNFQDGPLTRFLVVSTGNKHQILVVVHHLIADGVGLYNLSHDLLLALDHQLDGKVLPCGVSSFVKENKLHFLPALLVKSMNKKFAKTKQDFSEADYLKFFLEYQEIGQSDYHILTFDQTQVEKMKSLLKKDQLTLNEYLVSCIALSAKKCLPYFQDKVIRMGVPLSFRDELVEPKPSCVGNYSSGVSINYDVDQLKSPLENAILAKSLLRKPLQDFKNRHLAINFMNALEPELLDVIAPAVYDPNFDNPLVAKVGSYLGESNSVYGIGVTNLGKKELGNFEHLTDAHLTFIPPSFPPHLLTCGVLTFNQELNLTICYKSSIVTQAEIQAFLLDLKTQLSQIALFQNGFGEFGIFLLNQKERLFPKKMRKTSLLSRLKTGNWLFNCGICP</sequence>
<organism evidence="2 3">
    <name type="scientific">Streblomastix strix</name>
    <dbReference type="NCBI Taxonomy" id="222440"/>
    <lineage>
        <taxon>Eukaryota</taxon>
        <taxon>Metamonada</taxon>
        <taxon>Preaxostyla</taxon>
        <taxon>Oxymonadida</taxon>
        <taxon>Streblomastigidae</taxon>
        <taxon>Streblomastix</taxon>
    </lineage>
</organism>
<feature type="non-terminal residue" evidence="2">
    <location>
        <position position="439"/>
    </location>
</feature>
<comment type="caution">
    <text evidence="2">The sequence shown here is derived from an EMBL/GenBank/DDBJ whole genome shotgun (WGS) entry which is preliminary data.</text>
</comment>
<dbReference type="InterPro" id="IPR052058">
    <property type="entry name" value="Alcohol_O-acetyltransferase"/>
</dbReference>
<dbReference type="InterPro" id="IPR023213">
    <property type="entry name" value="CAT-like_dom_sf"/>
</dbReference>
<dbReference type="EMBL" id="SNRW01030532">
    <property type="protein sequence ID" value="KAA6357988.1"/>
    <property type="molecule type" value="Genomic_DNA"/>
</dbReference>
<evidence type="ECO:0000313" key="2">
    <source>
        <dbReference type="EMBL" id="KAA6357988.1"/>
    </source>
</evidence>